<dbReference type="EMBL" id="JACBKZ010000002">
    <property type="protein sequence ID" value="KAF5957491.1"/>
    <property type="molecule type" value="Genomic_DNA"/>
</dbReference>
<evidence type="ECO:0000313" key="1">
    <source>
        <dbReference type="EMBL" id="KAF5957491.1"/>
    </source>
</evidence>
<name>A0A7J7HZ00_CAMSI</name>
<keyword evidence="2" id="KW-1185">Reference proteome</keyword>
<organism evidence="1 2">
    <name type="scientific">Camellia sinensis</name>
    <name type="common">Tea plant</name>
    <name type="synonym">Thea sinensis</name>
    <dbReference type="NCBI Taxonomy" id="4442"/>
    <lineage>
        <taxon>Eukaryota</taxon>
        <taxon>Viridiplantae</taxon>
        <taxon>Streptophyta</taxon>
        <taxon>Embryophyta</taxon>
        <taxon>Tracheophyta</taxon>
        <taxon>Spermatophyta</taxon>
        <taxon>Magnoliopsida</taxon>
        <taxon>eudicotyledons</taxon>
        <taxon>Gunneridae</taxon>
        <taxon>Pentapetalae</taxon>
        <taxon>asterids</taxon>
        <taxon>Ericales</taxon>
        <taxon>Theaceae</taxon>
        <taxon>Camellia</taxon>
    </lineage>
</organism>
<comment type="caution">
    <text evidence="1">The sequence shown here is derived from an EMBL/GenBank/DDBJ whole genome shotgun (WGS) entry which is preliminary data.</text>
</comment>
<dbReference type="InterPro" id="IPR023214">
    <property type="entry name" value="HAD_sf"/>
</dbReference>
<evidence type="ECO:0008006" key="3">
    <source>
        <dbReference type="Google" id="ProtNLM"/>
    </source>
</evidence>
<dbReference type="Gene3D" id="3.40.50.1000">
    <property type="entry name" value="HAD superfamily/HAD-like"/>
    <property type="match status" value="1"/>
</dbReference>
<sequence length="205" mass="22889">MLRKYEPDPSHVLDWVDLEVDEDASYEERPVQILDTREQVLQRKTIPLVMVLWRHHGVEKATWESEAEVRSNDPGSLPDCHGILDPNLVVDTAGFRLHRGNAIGAGTDIAIEAADIVLMKSSLEDVITLTFPGKPFPVYVSTTSGLWVTISLASQLLLESFSHPLDFDYHHGLLELQWLPLRLVLFAALSCLSITKGPKGSITLR</sequence>
<dbReference type="PANTHER" id="PTHR46148:SF57">
    <property type="entry name" value="OS12G0499874 PROTEIN"/>
    <property type="match status" value="1"/>
</dbReference>
<reference evidence="2" key="1">
    <citation type="journal article" date="2020" name="Nat. Commun.">
        <title>Genome assembly of wild tea tree DASZ reveals pedigree and selection history of tea varieties.</title>
        <authorList>
            <person name="Zhang W."/>
            <person name="Zhang Y."/>
            <person name="Qiu H."/>
            <person name="Guo Y."/>
            <person name="Wan H."/>
            <person name="Zhang X."/>
            <person name="Scossa F."/>
            <person name="Alseekh S."/>
            <person name="Zhang Q."/>
            <person name="Wang P."/>
            <person name="Xu L."/>
            <person name="Schmidt M.H."/>
            <person name="Jia X."/>
            <person name="Li D."/>
            <person name="Zhu A."/>
            <person name="Guo F."/>
            <person name="Chen W."/>
            <person name="Ni D."/>
            <person name="Usadel B."/>
            <person name="Fernie A.R."/>
            <person name="Wen W."/>
        </authorList>
    </citation>
    <scope>NUCLEOTIDE SEQUENCE [LARGE SCALE GENOMIC DNA]</scope>
    <source>
        <strain evidence="2">cv. G240</strain>
    </source>
</reference>
<dbReference type="PANTHER" id="PTHR46148">
    <property type="entry name" value="CHROMO DOMAIN-CONTAINING PROTEIN"/>
    <property type="match status" value="1"/>
</dbReference>
<dbReference type="AlphaFoldDB" id="A0A7J7HZ00"/>
<evidence type="ECO:0000313" key="2">
    <source>
        <dbReference type="Proteomes" id="UP000593564"/>
    </source>
</evidence>
<accession>A0A7J7HZ00</accession>
<reference evidence="1 2" key="2">
    <citation type="submission" date="2020-07" db="EMBL/GenBank/DDBJ databases">
        <title>Genome assembly of wild tea tree DASZ reveals pedigree and selection history of tea varieties.</title>
        <authorList>
            <person name="Zhang W."/>
        </authorList>
    </citation>
    <scope>NUCLEOTIDE SEQUENCE [LARGE SCALE GENOMIC DNA]</scope>
    <source>
        <strain evidence="2">cv. G240</strain>
        <tissue evidence="1">Leaf</tissue>
    </source>
</reference>
<gene>
    <name evidence="1" type="ORF">HYC85_004716</name>
</gene>
<proteinExistence type="predicted"/>
<dbReference type="Proteomes" id="UP000593564">
    <property type="component" value="Unassembled WGS sequence"/>
</dbReference>
<protein>
    <recommendedName>
        <fullName evidence="3">Chromo domain-containing protein</fullName>
    </recommendedName>
</protein>